<proteinExistence type="predicted"/>
<comment type="caution">
    <text evidence="1">The sequence shown here is derived from an EMBL/GenBank/DDBJ whole genome shotgun (WGS) entry which is preliminary data.</text>
</comment>
<gene>
    <name evidence="1" type="ORF">DCAF_LOCUS23557</name>
</gene>
<reference evidence="1 2" key="1">
    <citation type="submission" date="2024-01" db="EMBL/GenBank/DDBJ databases">
        <authorList>
            <person name="Waweru B."/>
        </authorList>
    </citation>
    <scope>NUCLEOTIDE SEQUENCE [LARGE SCALE GENOMIC DNA]</scope>
</reference>
<keyword evidence="2" id="KW-1185">Reference proteome</keyword>
<sequence length="70" mass="8094">MPSLKHCVPRVTKTKCATRVIQKRDWEIRNLKLKSVVIILIFEVDVRTHVIEKSFVASDKMIKSAILFNA</sequence>
<evidence type="ECO:0000313" key="1">
    <source>
        <dbReference type="EMBL" id="CAK7350847.1"/>
    </source>
</evidence>
<dbReference type="AlphaFoldDB" id="A0AAV1SKP5"/>
<name>A0AAV1SKP5_9ROSI</name>
<protein>
    <submittedName>
        <fullName evidence="1">Uncharacterized protein</fullName>
    </submittedName>
</protein>
<accession>A0AAV1SKP5</accession>
<organism evidence="1 2">
    <name type="scientific">Dovyalis caffra</name>
    <dbReference type="NCBI Taxonomy" id="77055"/>
    <lineage>
        <taxon>Eukaryota</taxon>
        <taxon>Viridiplantae</taxon>
        <taxon>Streptophyta</taxon>
        <taxon>Embryophyta</taxon>
        <taxon>Tracheophyta</taxon>
        <taxon>Spermatophyta</taxon>
        <taxon>Magnoliopsida</taxon>
        <taxon>eudicotyledons</taxon>
        <taxon>Gunneridae</taxon>
        <taxon>Pentapetalae</taxon>
        <taxon>rosids</taxon>
        <taxon>fabids</taxon>
        <taxon>Malpighiales</taxon>
        <taxon>Salicaceae</taxon>
        <taxon>Flacourtieae</taxon>
        <taxon>Dovyalis</taxon>
    </lineage>
</organism>
<evidence type="ECO:0000313" key="2">
    <source>
        <dbReference type="Proteomes" id="UP001314170"/>
    </source>
</evidence>
<dbReference type="EMBL" id="CAWUPB010001184">
    <property type="protein sequence ID" value="CAK7350847.1"/>
    <property type="molecule type" value="Genomic_DNA"/>
</dbReference>
<dbReference type="Proteomes" id="UP001314170">
    <property type="component" value="Unassembled WGS sequence"/>
</dbReference>